<dbReference type="CDD" id="cd18186">
    <property type="entry name" value="BTB_POZ_ZBTB_KLHL-like"/>
    <property type="match status" value="1"/>
</dbReference>
<feature type="domain" description="BTB" evidence="1">
    <location>
        <begin position="79"/>
        <end position="136"/>
    </location>
</feature>
<name>A0A1I7TGR1_9PELO</name>
<evidence type="ECO:0000313" key="2">
    <source>
        <dbReference type="Proteomes" id="UP000095282"/>
    </source>
</evidence>
<dbReference type="InterPro" id="IPR000210">
    <property type="entry name" value="BTB/POZ_dom"/>
</dbReference>
<sequence>MSYDLKLLSVTGKSKVYTINKQFNDKESAWGNVITWEEMEKDYMIDGDVIIEAHANIIRMTGIEKKKLRNFNEIEENISDTVLIVNNEKFCVSKMFLSSQSSEFKNLFSENTEQQSEIILNDVDSKGFQHFLECLYGEDSIDEETAAGILKIADAYNAKIPLQKCENFLIRDSGKTLKKKLQLANQFKLNKLKNECLSKINTATEIRSVLTCDLNEMDPSVVGTLLQKVLVLTPFT</sequence>
<dbReference type="SMART" id="SM00225">
    <property type="entry name" value="BTB"/>
    <property type="match status" value="1"/>
</dbReference>
<protein>
    <submittedName>
        <fullName evidence="3">BTB domain-containing protein</fullName>
    </submittedName>
</protein>
<organism evidence="2 3">
    <name type="scientific">Caenorhabditis tropicalis</name>
    <dbReference type="NCBI Taxonomy" id="1561998"/>
    <lineage>
        <taxon>Eukaryota</taxon>
        <taxon>Metazoa</taxon>
        <taxon>Ecdysozoa</taxon>
        <taxon>Nematoda</taxon>
        <taxon>Chromadorea</taxon>
        <taxon>Rhabditida</taxon>
        <taxon>Rhabditina</taxon>
        <taxon>Rhabditomorpha</taxon>
        <taxon>Rhabditoidea</taxon>
        <taxon>Rhabditidae</taxon>
        <taxon>Peloderinae</taxon>
        <taxon>Caenorhabditis</taxon>
    </lineage>
</organism>
<dbReference type="InterPro" id="IPR052664">
    <property type="entry name" value="BTB-MATH_domain_protein"/>
</dbReference>
<evidence type="ECO:0000259" key="1">
    <source>
        <dbReference type="PROSITE" id="PS50097"/>
    </source>
</evidence>
<dbReference type="InterPro" id="IPR002083">
    <property type="entry name" value="MATH/TRAF_dom"/>
</dbReference>
<dbReference type="Proteomes" id="UP000095282">
    <property type="component" value="Unplaced"/>
</dbReference>
<reference evidence="3" key="1">
    <citation type="submission" date="2016-11" db="UniProtKB">
        <authorList>
            <consortium name="WormBaseParasite"/>
        </authorList>
    </citation>
    <scope>IDENTIFICATION</scope>
</reference>
<dbReference type="Pfam" id="PF00917">
    <property type="entry name" value="MATH"/>
    <property type="match status" value="1"/>
</dbReference>
<dbReference type="STRING" id="1561998.A0A1I7TGR1"/>
<dbReference type="WBParaSite" id="Csp11.Scaffold608.g5773.t1">
    <property type="protein sequence ID" value="Csp11.Scaffold608.g5773.t1"/>
    <property type="gene ID" value="Csp11.Scaffold608.g5773"/>
</dbReference>
<dbReference type="CDD" id="cd00121">
    <property type="entry name" value="MATH"/>
    <property type="match status" value="1"/>
</dbReference>
<dbReference type="eggNOG" id="ENOG502RXUT">
    <property type="taxonomic scope" value="Eukaryota"/>
</dbReference>
<dbReference type="PANTHER" id="PTHR22743:SF165">
    <property type="entry name" value="BTB AND MATH DOMAIN CONTAINING-RELATED"/>
    <property type="match status" value="1"/>
</dbReference>
<keyword evidence="2" id="KW-1185">Reference proteome</keyword>
<proteinExistence type="predicted"/>
<dbReference type="Gene3D" id="3.30.710.10">
    <property type="entry name" value="Potassium Channel Kv1.1, Chain A"/>
    <property type="match status" value="1"/>
</dbReference>
<dbReference type="Pfam" id="PF00651">
    <property type="entry name" value="BTB"/>
    <property type="match status" value="1"/>
</dbReference>
<dbReference type="SUPFAM" id="SSF54695">
    <property type="entry name" value="POZ domain"/>
    <property type="match status" value="1"/>
</dbReference>
<dbReference type="InterPro" id="IPR011333">
    <property type="entry name" value="SKP1/BTB/POZ_sf"/>
</dbReference>
<evidence type="ECO:0000313" key="3">
    <source>
        <dbReference type="WBParaSite" id="Csp11.Scaffold608.g5773.t1"/>
    </source>
</evidence>
<dbReference type="AlphaFoldDB" id="A0A1I7TGR1"/>
<accession>A0A1I7TGR1</accession>
<dbReference type="PROSITE" id="PS50097">
    <property type="entry name" value="BTB"/>
    <property type="match status" value="1"/>
</dbReference>
<dbReference type="PANTHER" id="PTHR22743">
    <property type="entry name" value="MEPRIN/TRAF-LIKE MATH FAMILY-C.ELEGANS"/>
    <property type="match status" value="1"/>
</dbReference>